<accession>J3MEF0</accession>
<reference evidence="2" key="2">
    <citation type="submission" date="2013-04" db="UniProtKB">
        <authorList>
            <consortium name="EnsemblPlants"/>
        </authorList>
    </citation>
    <scope>IDENTIFICATION</scope>
</reference>
<dbReference type="Proteomes" id="UP000006038">
    <property type="component" value="Chromosome 6"/>
</dbReference>
<keyword evidence="3" id="KW-1185">Reference proteome</keyword>
<dbReference type="HOGENOM" id="CLU_1782249_0_0_1"/>
<sequence>MADNLDRKITRDDEEEAEAAVKPTRSFRYEDYSTRRVFLRSYPLQWDWSPAPEEKQPPAGGGGGGGGGEAEGELPVRGLQHQEGVLAELSSAVGLVAGAGGEAAAAQAGQEEAGALPHRLPLRPPPRAPLQARRLRHRRHARLPLI</sequence>
<feature type="region of interest" description="Disordered" evidence="1">
    <location>
        <begin position="101"/>
        <end position="135"/>
    </location>
</feature>
<feature type="compositionally biased region" description="Basic and acidic residues" evidence="1">
    <location>
        <begin position="1"/>
        <end position="11"/>
    </location>
</feature>
<evidence type="ECO:0000313" key="2">
    <source>
        <dbReference type="EnsemblPlants" id="OB06G23940.1"/>
    </source>
</evidence>
<reference evidence="2" key="1">
    <citation type="journal article" date="2013" name="Nat. Commun.">
        <title>Whole-genome sequencing of Oryza brachyantha reveals mechanisms underlying Oryza genome evolution.</title>
        <authorList>
            <person name="Chen J."/>
            <person name="Huang Q."/>
            <person name="Gao D."/>
            <person name="Wang J."/>
            <person name="Lang Y."/>
            <person name="Liu T."/>
            <person name="Li B."/>
            <person name="Bai Z."/>
            <person name="Luis Goicoechea J."/>
            <person name="Liang C."/>
            <person name="Chen C."/>
            <person name="Zhang W."/>
            <person name="Sun S."/>
            <person name="Liao Y."/>
            <person name="Zhang X."/>
            <person name="Yang L."/>
            <person name="Song C."/>
            <person name="Wang M."/>
            <person name="Shi J."/>
            <person name="Liu G."/>
            <person name="Liu J."/>
            <person name="Zhou H."/>
            <person name="Zhou W."/>
            <person name="Yu Q."/>
            <person name="An N."/>
            <person name="Chen Y."/>
            <person name="Cai Q."/>
            <person name="Wang B."/>
            <person name="Liu B."/>
            <person name="Min J."/>
            <person name="Huang Y."/>
            <person name="Wu H."/>
            <person name="Li Z."/>
            <person name="Zhang Y."/>
            <person name="Yin Y."/>
            <person name="Song W."/>
            <person name="Jiang J."/>
            <person name="Jackson S.A."/>
            <person name="Wing R.A."/>
            <person name="Wang J."/>
            <person name="Chen M."/>
        </authorList>
    </citation>
    <scope>NUCLEOTIDE SEQUENCE [LARGE SCALE GENOMIC DNA]</scope>
    <source>
        <strain evidence="2">cv. IRGC 101232</strain>
    </source>
</reference>
<dbReference type="Gramene" id="OB06G23940.1">
    <property type="protein sequence ID" value="OB06G23940.1"/>
    <property type="gene ID" value="OB06G23940"/>
</dbReference>
<feature type="compositionally biased region" description="Gly residues" evidence="1">
    <location>
        <begin position="59"/>
        <end position="69"/>
    </location>
</feature>
<proteinExistence type="predicted"/>
<dbReference type="EnsemblPlants" id="OB06G23940.1">
    <property type="protein sequence ID" value="OB06G23940.1"/>
    <property type="gene ID" value="OB06G23940"/>
</dbReference>
<evidence type="ECO:0000313" key="3">
    <source>
        <dbReference type="Proteomes" id="UP000006038"/>
    </source>
</evidence>
<organism evidence="2">
    <name type="scientific">Oryza brachyantha</name>
    <name type="common">malo sina</name>
    <dbReference type="NCBI Taxonomy" id="4533"/>
    <lineage>
        <taxon>Eukaryota</taxon>
        <taxon>Viridiplantae</taxon>
        <taxon>Streptophyta</taxon>
        <taxon>Embryophyta</taxon>
        <taxon>Tracheophyta</taxon>
        <taxon>Spermatophyta</taxon>
        <taxon>Magnoliopsida</taxon>
        <taxon>Liliopsida</taxon>
        <taxon>Poales</taxon>
        <taxon>Poaceae</taxon>
        <taxon>BOP clade</taxon>
        <taxon>Oryzoideae</taxon>
        <taxon>Oryzeae</taxon>
        <taxon>Oryzinae</taxon>
        <taxon>Oryza</taxon>
    </lineage>
</organism>
<feature type="region of interest" description="Disordered" evidence="1">
    <location>
        <begin position="46"/>
        <end position="78"/>
    </location>
</feature>
<evidence type="ECO:0000256" key="1">
    <source>
        <dbReference type="SAM" id="MobiDB-lite"/>
    </source>
</evidence>
<dbReference type="AlphaFoldDB" id="J3MEF0"/>
<name>J3MEF0_ORYBR</name>
<feature type="region of interest" description="Disordered" evidence="1">
    <location>
        <begin position="1"/>
        <end position="22"/>
    </location>
</feature>
<protein>
    <submittedName>
        <fullName evidence="2">Uncharacterized protein</fullName>
    </submittedName>
</protein>
<feature type="compositionally biased region" description="Low complexity" evidence="1">
    <location>
        <begin position="101"/>
        <end position="119"/>
    </location>
</feature>